<dbReference type="CDD" id="cd03586">
    <property type="entry name" value="PolY_Pol_IV_kappa"/>
    <property type="match status" value="1"/>
</dbReference>
<dbReference type="InterPro" id="IPR017961">
    <property type="entry name" value="DNA_pol_Y-fam_little_finger"/>
</dbReference>
<reference evidence="8" key="2">
    <citation type="journal article" date="2021" name="PeerJ">
        <title>Extensive microbial diversity within the chicken gut microbiome revealed by metagenomics and culture.</title>
        <authorList>
            <person name="Gilroy R."/>
            <person name="Ravi A."/>
            <person name="Getino M."/>
            <person name="Pursley I."/>
            <person name="Horton D.L."/>
            <person name="Alikhan N.F."/>
            <person name="Baker D."/>
            <person name="Gharbi K."/>
            <person name="Hall N."/>
            <person name="Watson M."/>
            <person name="Adriaenssens E.M."/>
            <person name="Foster-Nyarko E."/>
            <person name="Jarju S."/>
            <person name="Secka A."/>
            <person name="Antonio M."/>
            <person name="Oren A."/>
            <person name="Chaudhuri R.R."/>
            <person name="La Ragione R."/>
            <person name="Hildebrand F."/>
            <person name="Pallen M.J."/>
        </authorList>
    </citation>
    <scope>NUCLEOTIDE SEQUENCE</scope>
    <source>
        <strain evidence="8">CHK195-12923</strain>
    </source>
</reference>
<evidence type="ECO:0000256" key="4">
    <source>
        <dbReference type="ARBA" id="ARBA00022763"/>
    </source>
</evidence>
<dbReference type="SUPFAM" id="SSF56672">
    <property type="entry name" value="DNA/RNA polymerases"/>
    <property type="match status" value="1"/>
</dbReference>
<keyword evidence="6" id="KW-0235">DNA replication</keyword>
<evidence type="ECO:0000259" key="7">
    <source>
        <dbReference type="PROSITE" id="PS50173"/>
    </source>
</evidence>
<evidence type="ECO:0000256" key="6">
    <source>
        <dbReference type="HAMAP-Rule" id="MF_01113"/>
    </source>
</evidence>
<dbReference type="AlphaFoldDB" id="A0A9D1MJJ2"/>
<dbReference type="Gene3D" id="3.30.70.270">
    <property type="match status" value="1"/>
</dbReference>
<evidence type="ECO:0000313" key="8">
    <source>
        <dbReference type="EMBL" id="HIU61708.1"/>
    </source>
</evidence>
<dbReference type="SUPFAM" id="SSF100879">
    <property type="entry name" value="Lesion bypass DNA polymerase (Y-family), little finger domain"/>
    <property type="match status" value="1"/>
</dbReference>
<feature type="binding site" evidence="6">
    <location>
        <position position="9"/>
    </location>
    <ligand>
        <name>Mg(2+)</name>
        <dbReference type="ChEBI" id="CHEBI:18420"/>
    </ligand>
</feature>
<dbReference type="InterPro" id="IPR043502">
    <property type="entry name" value="DNA/RNA_pol_sf"/>
</dbReference>
<comment type="function">
    <text evidence="6">Poorly processive, error-prone DNA polymerase involved in untargeted mutagenesis. Copies undamaged DNA at stalled replication forks, which arise in vivo from mismatched or misaligned primer ends. These misaligned primers can be extended by PolIV. Exhibits no 3'-5' exonuclease (proofreading) activity. May be involved in translesional synthesis, in conjunction with the beta clamp from PolIII.</text>
</comment>
<dbReference type="GO" id="GO:0006261">
    <property type="term" value="P:DNA-templated DNA replication"/>
    <property type="evidence" value="ECO:0007669"/>
    <property type="project" value="UniProtKB-UniRule"/>
</dbReference>
<dbReference type="PROSITE" id="PS50173">
    <property type="entry name" value="UMUC"/>
    <property type="match status" value="1"/>
</dbReference>
<feature type="site" description="Substrate discrimination" evidence="6">
    <location>
        <position position="14"/>
    </location>
</feature>
<comment type="cofactor">
    <cofactor evidence="6">
        <name>Mg(2+)</name>
        <dbReference type="ChEBI" id="CHEBI:18420"/>
    </cofactor>
    <text evidence="6">Binds 2 magnesium ions per subunit.</text>
</comment>
<evidence type="ECO:0000256" key="1">
    <source>
        <dbReference type="ARBA" id="ARBA00010945"/>
    </source>
</evidence>
<dbReference type="GO" id="GO:0000287">
    <property type="term" value="F:magnesium ion binding"/>
    <property type="evidence" value="ECO:0007669"/>
    <property type="project" value="UniProtKB-UniRule"/>
</dbReference>
<dbReference type="Proteomes" id="UP000824110">
    <property type="component" value="Unassembled WGS sequence"/>
</dbReference>
<dbReference type="GO" id="GO:0042276">
    <property type="term" value="P:error-prone translesion synthesis"/>
    <property type="evidence" value="ECO:0007669"/>
    <property type="project" value="TreeGrafter"/>
</dbReference>
<dbReference type="Pfam" id="PF11799">
    <property type="entry name" value="IMS_C"/>
    <property type="match status" value="1"/>
</dbReference>
<feature type="binding site" evidence="6">
    <location>
        <position position="105"/>
    </location>
    <ligand>
        <name>Mg(2+)</name>
        <dbReference type="ChEBI" id="CHEBI:18420"/>
    </ligand>
</feature>
<keyword evidence="4 6" id="KW-0227">DNA damage</keyword>
<keyword evidence="6" id="KW-0479">Metal-binding</keyword>
<dbReference type="Gene3D" id="1.10.150.20">
    <property type="entry name" value="5' to 3' exonuclease, C-terminal subdomain"/>
    <property type="match status" value="1"/>
</dbReference>
<evidence type="ECO:0000313" key="9">
    <source>
        <dbReference type="Proteomes" id="UP000824110"/>
    </source>
</evidence>
<dbReference type="GO" id="GO:0009432">
    <property type="term" value="P:SOS response"/>
    <property type="evidence" value="ECO:0007669"/>
    <property type="project" value="TreeGrafter"/>
</dbReference>
<dbReference type="PANTHER" id="PTHR11076">
    <property type="entry name" value="DNA REPAIR POLYMERASE UMUC / TRANSFERASE FAMILY MEMBER"/>
    <property type="match status" value="1"/>
</dbReference>
<comment type="subunit">
    <text evidence="6">Monomer.</text>
</comment>
<evidence type="ECO:0000256" key="5">
    <source>
        <dbReference type="ARBA" id="ARBA00022932"/>
    </source>
</evidence>
<proteinExistence type="inferred from homology"/>
<name>A0A9D1MJJ2_9FIRM</name>
<dbReference type="InterPro" id="IPR022880">
    <property type="entry name" value="DNApol_IV"/>
</dbReference>
<dbReference type="EMBL" id="DVNE01000034">
    <property type="protein sequence ID" value="HIU61708.1"/>
    <property type="molecule type" value="Genomic_DNA"/>
</dbReference>
<gene>
    <name evidence="6" type="primary">dinB</name>
    <name evidence="8" type="ORF">IAB69_03565</name>
</gene>
<dbReference type="InterPro" id="IPR001126">
    <property type="entry name" value="UmuC"/>
</dbReference>
<dbReference type="GO" id="GO:0005829">
    <property type="term" value="C:cytosol"/>
    <property type="evidence" value="ECO:0007669"/>
    <property type="project" value="TreeGrafter"/>
</dbReference>
<feature type="active site" evidence="6">
    <location>
        <position position="106"/>
    </location>
</feature>
<keyword evidence="6" id="KW-0238">DNA-binding</keyword>
<protein>
    <recommendedName>
        <fullName evidence="6">DNA polymerase IV</fullName>
        <shortName evidence="6">Pol IV</shortName>
        <ecNumber evidence="6">2.7.7.7</ecNumber>
    </recommendedName>
</protein>
<keyword evidence="5 6" id="KW-0239">DNA-directed DNA polymerase</keyword>
<dbReference type="PANTHER" id="PTHR11076:SF35">
    <property type="entry name" value="DNA REPAIR PROTEIN HOMOLOG YOBH"/>
    <property type="match status" value="1"/>
</dbReference>
<keyword evidence="6" id="KW-0460">Magnesium</keyword>
<dbReference type="InterPro" id="IPR036775">
    <property type="entry name" value="DNA_pol_Y-fam_lit_finger_sf"/>
</dbReference>
<organism evidence="8 9">
    <name type="scientific">Candidatus Coproplasma excrementigallinarum</name>
    <dbReference type="NCBI Taxonomy" id="2840747"/>
    <lineage>
        <taxon>Bacteria</taxon>
        <taxon>Bacillati</taxon>
        <taxon>Bacillota</taxon>
        <taxon>Clostridia</taxon>
        <taxon>Eubacteriales</taxon>
        <taxon>Candidatus Coproplasma</taxon>
    </lineage>
</organism>
<dbReference type="GO" id="GO:0003887">
    <property type="term" value="F:DNA-directed DNA polymerase activity"/>
    <property type="evidence" value="ECO:0007669"/>
    <property type="project" value="UniProtKB-UniRule"/>
</dbReference>
<dbReference type="InterPro" id="IPR043128">
    <property type="entry name" value="Rev_trsase/Diguanyl_cyclase"/>
</dbReference>
<comment type="subcellular location">
    <subcellularLocation>
        <location evidence="6">Cytoplasm</location>
    </subcellularLocation>
</comment>
<keyword evidence="6" id="KW-0808">Transferase</keyword>
<sequence length="444" mass="49489">MERIVVHSDLNNFYASVERRLNPGLAGNPIAVCGNSEERKGVVLAKSEEAKRCGVKTGEAVWQAKRKCPELVTVSPHFSEYKKYSRMARAVYAEYTDLIEPFGIDECWLDITHSTKIFPRFSGDMYAEEEGERRFAPAYLQFLGDTLRERVKSVLGLTVSVGVSFNKVFAKLASDLKKPDGTTVIGLYNYKQKIYPLPVEDLLYVGKSTAEKLRRHGITTIGALACSPQGLAKQLLGKTGEMLLKYALGQDEEPVRAEGEREELKSVGNSLTYPKDLTDYAEVKKQLFVLSESVAARLREADAGRADTVHLWVRGSDMNSFTAQKKVRATVLCGEIAAHAFGLFCQRVRPPFAVRALGVTVSGFDKNLSQMTFDEVDGDYKKREAAERAVDKIRKKYGYSAMQRGIAASDKEAAENDIKSTHLIKPARFDDETWRAKRSKGVSL</sequence>
<dbReference type="GO" id="GO:0006281">
    <property type="term" value="P:DNA repair"/>
    <property type="evidence" value="ECO:0007669"/>
    <property type="project" value="UniProtKB-UniRule"/>
</dbReference>
<keyword evidence="3 6" id="KW-0548">Nucleotidyltransferase</keyword>
<evidence type="ECO:0000256" key="2">
    <source>
        <dbReference type="ARBA" id="ARBA00022457"/>
    </source>
</evidence>
<comment type="catalytic activity">
    <reaction evidence="6">
        <text>DNA(n) + a 2'-deoxyribonucleoside 5'-triphosphate = DNA(n+1) + diphosphate</text>
        <dbReference type="Rhea" id="RHEA:22508"/>
        <dbReference type="Rhea" id="RHEA-COMP:17339"/>
        <dbReference type="Rhea" id="RHEA-COMP:17340"/>
        <dbReference type="ChEBI" id="CHEBI:33019"/>
        <dbReference type="ChEBI" id="CHEBI:61560"/>
        <dbReference type="ChEBI" id="CHEBI:173112"/>
        <dbReference type="EC" id="2.7.7.7"/>
    </reaction>
</comment>
<feature type="domain" description="UmuC" evidence="7">
    <location>
        <begin position="5"/>
        <end position="206"/>
    </location>
</feature>
<keyword evidence="6" id="KW-0963">Cytoplasm</keyword>
<dbReference type="InterPro" id="IPR050116">
    <property type="entry name" value="DNA_polymerase-Y"/>
</dbReference>
<reference evidence="8" key="1">
    <citation type="submission" date="2020-10" db="EMBL/GenBank/DDBJ databases">
        <authorList>
            <person name="Gilroy R."/>
        </authorList>
    </citation>
    <scope>NUCLEOTIDE SEQUENCE</scope>
    <source>
        <strain evidence="8">CHK195-12923</strain>
    </source>
</reference>
<keyword evidence="2 6" id="KW-0515">Mutator protein</keyword>
<dbReference type="Gene3D" id="3.30.1490.100">
    <property type="entry name" value="DNA polymerase, Y-family, little finger domain"/>
    <property type="match status" value="1"/>
</dbReference>
<comment type="similarity">
    <text evidence="1 6">Belongs to the DNA polymerase type-Y family.</text>
</comment>
<dbReference type="EC" id="2.7.7.7" evidence="6"/>
<accession>A0A9D1MJJ2</accession>
<dbReference type="Pfam" id="PF00817">
    <property type="entry name" value="IMS"/>
    <property type="match status" value="1"/>
</dbReference>
<comment type="caution">
    <text evidence="8">The sequence shown here is derived from an EMBL/GenBank/DDBJ whole genome shotgun (WGS) entry which is preliminary data.</text>
</comment>
<dbReference type="GO" id="GO:0003684">
    <property type="term" value="F:damaged DNA binding"/>
    <property type="evidence" value="ECO:0007669"/>
    <property type="project" value="InterPro"/>
</dbReference>
<dbReference type="Gene3D" id="3.40.1170.60">
    <property type="match status" value="1"/>
</dbReference>
<dbReference type="HAMAP" id="MF_01113">
    <property type="entry name" value="DNApol_IV"/>
    <property type="match status" value="1"/>
</dbReference>
<evidence type="ECO:0000256" key="3">
    <source>
        <dbReference type="ARBA" id="ARBA00022695"/>
    </source>
</evidence>
<keyword evidence="6" id="KW-0234">DNA repair</keyword>